<dbReference type="Pfam" id="PF01656">
    <property type="entry name" value="CbiA"/>
    <property type="match status" value="1"/>
</dbReference>
<dbReference type="InterPro" id="IPR027417">
    <property type="entry name" value="P-loop_NTPase"/>
</dbReference>
<dbReference type="GO" id="GO:0009898">
    <property type="term" value="C:cytoplasmic side of plasma membrane"/>
    <property type="evidence" value="ECO:0007669"/>
    <property type="project" value="TreeGrafter"/>
</dbReference>
<dbReference type="EMBL" id="JRTT01000004">
    <property type="protein sequence ID" value="KHD78611.1"/>
    <property type="molecule type" value="Genomic_DNA"/>
</dbReference>
<accession>A0A0A6UT67</accession>
<reference evidence="2 3" key="1">
    <citation type="submission" date="2014-10" db="EMBL/GenBank/DDBJ databases">
        <title>Draft genome sequence of Actinoplanes utahensis NRRL 12052.</title>
        <authorList>
            <person name="Velasco-Bucheli B."/>
            <person name="del Cerro C."/>
            <person name="Hormigo D."/>
            <person name="Garcia J.L."/>
            <person name="Acebal C."/>
            <person name="Arroyo M."/>
            <person name="de la Mata I."/>
        </authorList>
    </citation>
    <scope>NUCLEOTIDE SEQUENCE [LARGE SCALE GENOMIC DNA]</scope>
    <source>
        <strain evidence="2 3">NRRL 12052</strain>
    </source>
</reference>
<dbReference type="GO" id="GO:0051782">
    <property type="term" value="P:negative regulation of cell division"/>
    <property type="evidence" value="ECO:0007669"/>
    <property type="project" value="TreeGrafter"/>
</dbReference>
<dbReference type="InterPro" id="IPR050625">
    <property type="entry name" value="ParA/MinD_ATPase"/>
</dbReference>
<dbReference type="eggNOG" id="COG0455">
    <property type="taxonomic scope" value="Bacteria"/>
</dbReference>
<dbReference type="PANTHER" id="PTHR43384:SF14">
    <property type="entry name" value="ESX-1 SECRETION-ASSOCIATED PROTEIN ESPI"/>
    <property type="match status" value="1"/>
</dbReference>
<dbReference type="Proteomes" id="UP000054537">
    <property type="component" value="Unassembled WGS sequence"/>
</dbReference>
<dbReference type="Gene3D" id="3.40.50.300">
    <property type="entry name" value="P-loop containing nucleotide triphosphate hydrolases"/>
    <property type="match status" value="1"/>
</dbReference>
<evidence type="ECO:0000313" key="3">
    <source>
        <dbReference type="Proteomes" id="UP000054537"/>
    </source>
</evidence>
<evidence type="ECO:0000313" key="2">
    <source>
        <dbReference type="EMBL" id="KHD78611.1"/>
    </source>
</evidence>
<dbReference type="GO" id="GO:0016887">
    <property type="term" value="F:ATP hydrolysis activity"/>
    <property type="evidence" value="ECO:0007669"/>
    <property type="project" value="TreeGrafter"/>
</dbReference>
<comment type="caution">
    <text evidence="2">The sequence shown here is derived from an EMBL/GenBank/DDBJ whole genome shotgun (WGS) entry which is preliminary data.</text>
</comment>
<keyword evidence="3" id="KW-1185">Reference proteome</keyword>
<dbReference type="AlphaFoldDB" id="A0A0A6UT67"/>
<dbReference type="GO" id="GO:0005829">
    <property type="term" value="C:cytosol"/>
    <property type="evidence" value="ECO:0007669"/>
    <property type="project" value="TreeGrafter"/>
</dbReference>
<dbReference type="PANTHER" id="PTHR43384">
    <property type="entry name" value="SEPTUM SITE-DETERMINING PROTEIN MIND HOMOLOG, CHLOROPLASTIC-RELATED"/>
    <property type="match status" value="1"/>
</dbReference>
<dbReference type="GO" id="GO:0005524">
    <property type="term" value="F:ATP binding"/>
    <property type="evidence" value="ECO:0007669"/>
    <property type="project" value="TreeGrafter"/>
</dbReference>
<evidence type="ECO:0000259" key="1">
    <source>
        <dbReference type="Pfam" id="PF01656"/>
    </source>
</evidence>
<gene>
    <name evidence="2" type="ORF">MB27_04605</name>
</gene>
<dbReference type="InterPro" id="IPR002586">
    <property type="entry name" value="CobQ/CobB/MinD/ParA_Nub-bd_dom"/>
</dbReference>
<feature type="domain" description="CobQ/CobB/MinD/ParA nucleotide binding" evidence="1">
    <location>
        <begin position="18"/>
        <end position="61"/>
    </location>
</feature>
<proteinExistence type="predicted"/>
<sequence length="257" mass="26853">MAELATGLQAPLTTGRRIAVVSIRGGTGKSTVAAVLASLYAGRRADSVLAADADPYEGSLSWRLGLADPPALADLAARLMSARDTTLRALEPLLPRTANGLWVLPSGAPRQPRLCSEVTRALSRLFAVCVTDCPPGFESPVTASVLPEAHAVVLVSAATPDGIRATHNFLQRRVSNGRTSSLQRVVVVLNTLQPGGRGRPAGDSATLLGRFQVPVVTLPYDRHLAGGGLIVPSRIGEATLREATRAGGHALSRAWPI</sequence>
<dbReference type="SUPFAM" id="SSF52540">
    <property type="entry name" value="P-loop containing nucleoside triphosphate hydrolases"/>
    <property type="match status" value="1"/>
</dbReference>
<organism evidence="2 3">
    <name type="scientific">Actinoplanes utahensis</name>
    <dbReference type="NCBI Taxonomy" id="1869"/>
    <lineage>
        <taxon>Bacteria</taxon>
        <taxon>Bacillati</taxon>
        <taxon>Actinomycetota</taxon>
        <taxon>Actinomycetes</taxon>
        <taxon>Micromonosporales</taxon>
        <taxon>Micromonosporaceae</taxon>
        <taxon>Actinoplanes</taxon>
    </lineage>
</organism>
<dbReference type="STRING" id="1869.MB27_04605"/>
<name>A0A0A6UT67_ACTUT</name>
<protein>
    <recommendedName>
        <fullName evidence="1">CobQ/CobB/MinD/ParA nucleotide binding domain-containing protein</fullName>
    </recommendedName>
</protein>